<dbReference type="EMBL" id="QPJK01000002">
    <property type="protein sequence ID" value="RCW74248.1"/>
    <property type="molecule type" value="Genomic_DNA"/>
</dbReference>
<feature type="domain" description="Peptidase M16 C-terminal" evidence="3">
    <location>
        <begin position="199"/>
        <end position="377"/>
    </location>
</feature>
<dbReference type="PANTHER" id="PTHR11851">
    <property type="entry name" value="METALLOPROTEASE"/>
    <property type="match status" value="1"/>
</dbReference>
<dbReference type="Gene3D" id="3.30.830.10">
    <property type="entry name" value="Metalloenzyme, LuxS/M16 peptidase-like"/>
    <property type="match status" value="2"/>
</dbReference>
<dbReference type="SUPFAM" id="SSF63411">
    <property type="entry name" value="LuxS/MPP-like metallohydrolase"/>
    <property type="match status" value="2"/>
</dbReference>
<dbReference type="GO" id="GO:0046872">
    <property type="term" value="F:metal ion binding"/>
    <property type="evidence" value="ECO:0007669"/>
    <property type="project" value="InterPro"/>
</dbReference>
<accession>A0A368Y4J8</accession>
<dbReference type="GO" id="GO:0006508">
    <property type="term" value="P:proteolysis"/>
    <property type="evidence" value="ECO:0007669"/>
    <property type="project" value="UniProtKB-KW"/>
</dbReference>
<evidence type="ECO:0000256" key="1">
    <source>
        <dbReference type="SAM" id="SignalP"/>
    </source>
</evidence>
<keyword evidence="5" id="KW-1185">Reference proteome</keyword>
<dbReference type="RefSeq" id="WP_114467369.1">
    <property type="nucleotide sequence ID" value="NZ_QPJK01000002.1"/>
</dbReference>
<dbReference type="InterPro" id="IPR011249">
    <property type="entry name" value="Metalloenz_LuxS/M16"/>
</dbReference>
<feature type="domain" description="Peptidase M16 N-terminal" evidence="2">
    <location>
        <begin position="40"/>
        <end position="191"/>
    </location>
</feature>
<gene>
    <name evidence="4" type="ORF">DES41_102569</name>
</gene>
<comment type="caution">
    <text evidence="4">The sequence shown here is derived from an EMBL/GenBank/DDBJ whole genome shotgun (WGS) entry which is preliminary data.</text>
</comment>
<evidence type="ECO:0000259" key="2">
    <source>
        <dbReference type="Pfam" id="PF00675"/>
    </source>
</evidence>
<dbReference type="Pfam" id="PF00675">
    <property type="entry name" value="Peptidase_M16"/>
    <property type="match status" value="1"/>
</dbReference>
<keyword evidence="1" id="KW-0732">Signal</keyword>
<dbReference type="InterPro" id="IPR050361">
    <property type="entry name" value="MPP/UQCRC_Complex"/>
</dbReference>
<dbReference type="InterPro" id="IPR011765">
    <property type="entry name" value="Pept_M16_N"/>
</dbReference>
<evidence type="ECO:0000313" key="4">
    <source>
        <dbReference type="EMBL" id="RCW74248.1"/>
    </source>
</evidence>
<dbReference type="OrthoDB" id="9811314at2"/>
<proteinExistence type="predicted"/>
<evidence type="ECO:0000313" key="5">
    <source>
        <dbReference type="Proteomes" id="UP000252884"/>
    </source>
</evidence>
<keyword evidence="4" id="KW-0645">Protease</keyword>
<feature type="signal peptide" evidence="1">
    <location>
        <begin position="1"/>
        <end position="25"/>
    </location>
</feature>
<sequence length="444" mass="47099">MNKLMSCARLSLAASLLMAAGWASAAIPLQRWTQASGAEVYLVESPGIPMVDVQLDFDAGSRRDPAAQAGLADATAGQANKGIAAQGPEPALDENALGEAWADLGASFGASASRDRMSFSLRTLTYPDLLPKAVALAARQLGTPAFDAAVWQRDRERIGAALRESYTRPGPVASRAFQELVYGGHPYGRETTEQTLAAISVDQLRTFYASSILPCRAKVSVVGAVTRQQADQLVQALLSRLPQTACAPLPAVGEVPALGKAEERRIPFASNQAQVLIGQPGIKRDDPDFFAVLVGNHILGAGGFTSRLTHEVREKRGLTYGVSSDFSPGRHAGAFTVGLQTRADQAGAAIAVARETLARFVAEGPTEEELKAAKDNLVGGFALRLDSNRKLLGNVANIAWNGLPLDYLDTWTQRVEAITVAQVRAAFARMLQPERMVTVVVGGA</sequence>
<keyword evidence="4" id="KW-0378">Hydrolase</keyword>
<dbReference type="InterPro" id="IPR007863">
    <property type="entry name" value="Peptidase_M16_C"/>
</dbReference>
<dbReference type="AlphaFoldDB" id="A0A368Y4J8"/>
<reference evidence="4 5" key="1">
    <citation type="submission" date="2018-07" db="EMBL/GenBank/DDBJ databases">
        <title>Genomic Encyclopedia of Type Strains, Phase IV (KMG-IV): sequencing the most valuable type-strain genomes for metagenomic binning, comparative biology and taxonomic classification.</title>
        <authorList>
            <person name="Goeker M."/>
        </authorList>
    </citation>
    <scope>NUCLEOTIDE SEQUENCE [LARGE SCALE GENOMIC DNA]</scope>
    <source>
        <strain evidence="4 5">DSM 21634</strain>
    </source>
</reference>
<evidence type="ECO:0000259" key="3">
    <source>
        <dbReference type="Pfam" id="PF05193"/>
    </source>
</evidence>
<protein>
    <submittedName>
        <fullName evidence="4">Zinc protease</fullName>
    </submittedName>
</protein>
<name>A0A368Y4J8_9BURK</name>
<dbReference type="Proteomes" id="UP000252884">
    <property type="component" value="Unassembled WGS sequence"/>
</dbReference>
<dbReference type="PANTHER" id="PTHR11851:SF224">
    <property type="entry name" value="PROCESSING PROTEASE"/>
    <property type="match status" value="1"/>
</dbReference>
<feature type="chain" id="PRO_5016992263" evidence="1">
    <location>
        <begin position="26"/>
        <end position="444"/>
    </location>
</feature>
<dbReference type="GO" id="GO:0008233">
    <property type="term" value="F:peptidase activity"/>
    <property type="evidence" value="ECO:0007669"/>
    <property type="project" value="UniProtKB-KW"/>
</dbReference>
<dbReference type="Pfam" id="PF05193">
    <property type="entry name" value="Peptidase_M16_C"/>
    <property type="match status" value="1"/>
</dbReference>
<organism evidence="4 5">
    <name type="scientific">Pseudorhodoferax soli</name>
    <dbReference type="NCBI Taxonomy" id="545864"/>
    <lineage>
        <taxon>Bacteria</taxon>
        <taxon>Pseudomonadati</taxon>
        <taxon>Pseudomonadota</taxon>
        <taxon>Betaproteobacteria</taxon>
        <taxon>Burkholderiales</taxon>
        <taxon>Comamonadaceae</taxon>
    </lineage>
</organism>